<evidence type="ECO:0000256" key="2">
    <source>
        <dbReference type="ARBA" id="ARBA00023125"/>
    </source>
</evidence>
<keyword evidence="3" id="KW-0804">Transcription</keyword>
<keyword evidence="6" id="KW-1185">Reference proteome</keyword>
<dbReference type="SMART" id="SM00345">
    <property type="entry name" value="HTH_GNTR"/>
    <property type="match status" value="1"/>
</dbReference>
<accession>A0A1H5KHW9</accession>
<dbReference type="Pfam" id="PF07729">
    <property type="entry name" value="FCD"/>
    <property type="match status" value="1"/>
</dbReference>
<dbReference type="CDD" id="cd07377">
    <property type="entry name" value="WHTH_GntR"/>
    <property type="match status" value="1"/>
</dbReference>
<dbReference type="InterPro" id="IPR036390">
    <property type="entry name" value="WH_DNA-bd_sf"/>
</dbReference>
<evidence type="ECO:0000313" key="6">
    <source>
        <dbReference type="Proteomes" id="UP000199220"/>
    </source>
</evidence>
<organism evidence="5 6">
    <name type="scientific">Ruania alba</name>
    <dbReference type="NCBI Taxonomy" id="648782"/>
    <lineage>
        <taxon>Bacteria</taxon>
        <taxon>Bacillati</taxon>
        <taxon>Actinomycetota</taxon>
        <taxon>Actinomycetes</taxon>
        <taxon>Micrococcales</taxon>
        <taxon>Ruaniaceae</taxon>
        <taxon>Ruania</taxon>
    </lineage>
</organism>
<protein>
    <submittedName>
        <fullName evidence="5">Transcriptional regulator, GntR family</fullName>
    </submittedName>
</protein>
<evidence type="ECO:0000256" key="1">
    <source>
        <dbReference type="ARBA" id="ARBA00023015"/>
    </source>
</evidence>
<dbReference type="Gene3D" id="1.10.10.10">
    <property type="entry name" value="Winged helix-like DNA-binding domain superfamily/Winged helix DNA-binding domain"/>
    <property type="match status" value="1"/>
</dbReference>
<dbReference type="EMBL" id="FNTX01000002">
    <property type="protein sequence ID" value="SEE64385.1"/>
    <property type="molecule type" value="Genomic_DNA"/>
</dbReference>
<keyword evidence="1" id="KW-0805">Transcription regulation</keyword>
<dbReference type="InterPro" id="IPR011711">
    <property type="entry name" value="GntR_C"/>
</dbReference>
<keyword evidence="2" id="KW-0238">DNA-binding</keyword>
<proteinExistence type="predicted"/>
<feature type="domain" description="HTH gntR-type" evidence="4">
    <location>
        <begin position="18"/>
        <end position="84"/>
    </location>
</feature>
<dbReference type="PROSITE" id="PS50949">
    <property type="entry name" value="HTH_GNTR"/>
    <property type="match status" value="1"/>
</dbReference>
<dbReference type="SMART" id="SM00895">
    <property type="entry name" value="FCD"/>
    <property type="match status" value="1"/>
</dbReference>
<reference evidence="6" key="1">
    <citation type="submission" date="2016-10" db="EMBL/GenBank/DDBJ databases">
        <authorList>
            <person name="Varghese N."/>
            <person name="Submissions S."/>
        </authorList>
    </citation>
    <scope>NUCLEOTIDE SEQUENCE [LARGE SCALE GENOMIC DNA]</scope>
    <source>
        <strain evidence="6">DSM 21368</strain>
    </source>
</reference>
<dbReference type="PANTHER" id="PTHR43537:SF5">
    <property type="entry name" value="UXU OPERON TRANSCRIPTIONAL REGULATOR"/>
    <property type="match status" value="1"/>
</dbReference>
<dbReference type="OrthoDB" id="9816161at2"/>
<gene>
    <name evidence="5" type="ORF">SAMN04488554_2275</name>
</gene>
<dbReference type="AlphaFoldDB" id="A0A1H5KHW9"/>
<dbReference type="PANTHER" id="PTHR43537">
    <property type="entry name" value="TRANSCRIPTIONAL REGULATOR, GNTR FAMILY"/>
    <property type="match status" value="1"/>
</dbReference>
<dbReference type="Pfam" id="PF00392">
    <property type="entry name" value="GntR"/>
    <property type="match status" value="1"/>
</dbReference>
<sequence length="236" mass="26482">MDSRSAWRGSVAAVRPAPALGQHVVDHLRRLIITGELLPGTHLVEAQLSDTFDVSRGPIRDALRLLETEGLVESRRRGVFVIGLSIDDIDELYSLRRLIEAHAVALCMEGPERDFTAAQGAIEQMAQAADRQDSADFARADLDFHSAFYTVAGHRRLESVWLQYRPTFATMLSVTNAEDRDLGPTYRDHVELLQKISDRSTDALDLLNEHLEGSRRRMLAAYTRHFDTTPTKELSS</sequence>
<dbReference type="RefSeq" id="WP_089773260.1">
    <property type="nucleotide sequence ID" value="NZ_FNTX01000002.1"/>
</dbReference>
<evidence type="ECO:0000313" key="5">
    <source>
        <dbReference type="EMBL" id="SEE64385.1"/>
    </source>
</evidence>
<dbReference type="STRING" id="648782.SAMN04488554_2275"/>
<dbReference type="Gene3D" id="1.20.120.530">
    <property type="entry name" value="GntR ligand-binding domain-like"/>
    <property type="match status" value="1"/>
</dbReference>
<dbReference type="SUPFAM" id="SSF46785">
    <property type="entry name" value="Winged helix' DNA-binding domain"/>
    <property type="match status" value="1"/>
</dbReference>
<evidence type="ECO:0000259" key="4">
    <source>
        <dbReference type="PROSITE" id="PS50949"/>
    </source>
</evidence>
<name>A0A1H5KHW9_9MICO</name>
<evidence type="ECO:0000256" key="3">
    <source>
        <dbReference type="ARBA" id="ARBA00023163"/>
    </source>
</evidence>
<dbReference type="SUPFAM" id="SSF48008">
    <property type="entry name" value="GntR ligand-binding domain-like"/>
    <property type="match status" value="1"/>
</dbReference>
<dbReference type="InterPro" id="IPR000524">
    <property type="entry name" value="Tscrpt_reg_HTH_GntR"/>
</dbReference>
<dbReference type="InterPro" id="IPR036388">
    <property type="entry name" value="WH-like_DNA-bd_sf"/>
</dbReference>
<dbReference type="GO" id="GO:0003677">
    <property type="term" value="F:DNA binding"/>
    <property type="evidence" value="ECO:0007669"/>
    <property type="project" value="UniProtKB-KW"/>
</dbReference>
<dbReference type="Proteomes" id="UP000199220">
    <property type="component" value="Unassembled WGS sequence"/>
</dbReference>
<dbReference type="InterPro" id="IPR008920">
    <property type="entry name" value="TF_FadR/GntR_C"/>
</dbReference>
<dbReference type="GO" id="GO:0003700">
    <property type="term" value="F:DNA-binding transcription factor activity"/>
    <property type="evidence" value="ECO:0007669"/>
    <property type="project" value="InterPro"/>
</dbReference>